<dbReference type="RefSeq" id="WP_407348577.1">
    <property type="nucleotide sequence ID" value="NZ_CP136864.1"/>
</dbReference>
<proteinExistence type="predicted"/>
<evidence type="ECO:0000313" key="3">
    <source>
        <dbReference type="Proteomes" id="UP001626537"/>
    </source>
</evidence>
<keyword evidence="3" id="KW-1185">Reference proteome</keyword>
<reference evidence="2 3" key="1">
    <citation type="submission" date="2023-10" db="EMBL/GenBank/DDBJ databases">
        <title>Two novel species belonging to the OM43/NOR5 clade.</title>
        <authorList>
            <person name="Park M."/>
        </authorList>
    </citation>
    <scope>NUCLEOTIDE SEQUENCE [LARGE SCALE GENOMIC DNA]</scope>
    <source>
        <strain evidence="2 3">IMCC43200</strain>
    </source>
</reference>
<dbReference type="Pfam" id="PF04273">
    <property type="entry name" value="BLH_phosphatase"/>
    <property type="match status" value="1"/>
</dbReference>
<protein>
    <submittedName>
        <fullName evidence="2">TIGR01244 family sulfur transferase</fullName>
    </submittedName>
</protein>
<sequence length="135" mass="14671">MQNNVHHVKLTDTVAVAPQIQTEDLAAIAAAGYQVVINNRPDGEAMGQPSSEEIGAAAVAAGLEYHYYPLNAFNYPGSNISAMAELFDGSRPVFAFCRSGTRSSNLWINSRSLEEQDKARQHAQQLGFDVSMSLR</sequence>
<feature type="domain" description="Beta-lactamase hydrolase-like protein phosphatase-like" evidence="1">
    <location>
        <begin position="10"/>
        <end position="111"/>
    </location>
</feature>
<evidence type="ECO:0000259" key="1">
    <source>
        <dbReference type="Pfam" id="PF04273"/>
    </source>
</evidence>
<dbReference type="SUPFAM" id="SSF52821">
    <property type="entry name" value="Rhodanese/Cell cycle control phosphatase"/>
    <property type="match status" value="1"/>
</dbReference>
<accession>A0ABZ0I5A5</accession>
<keyword evidence="2" id="KW-0808">Transferase</keyword>
<dbReference type="InterPro" id="IPR029021">
    <property type="entry name" value="Prot-tyrosine_phosphatase-like"/>
</dbReference>
<evidence type="ECO:0000313" key="2">
    <source>
        <dbReference type="EMBL" id="WOJ93938.1"/>
    </source>
</evidence>
<organism evidence="2 3">
    <name type="scientific">Congregibacter variabilis</name>
    <dbReference type="NCBI Taxonomy" id="3081200"/>
    <lineage>
        <taxon>Bacteria</taxon>
        <taxon>Pseudomonadati</taxon>
        <taxon>Pseudomonadota</taxon>
        <taxon>Gammaproteobacteria</taxon>
        <taxon>Cellvibrionales</taxon>
        <taxon>Halieaceae</taxon>
        <taxon>Congregibacter</taxon>
    </lineage>
</organism>
<dbReference type="Gene3D" id="3.90.190.10">
    <property type="entry name" value="Protein tyrosine phosphatase superfamily"/>
    <property type="match status" value="1"/>
</dbReference>
<gene>
    <name evidence="2" type="ORF">R0135_01910</name>
</gene>
<dbReference type="EMBL" id="CP136864">
    <property type="protein sequence ID" value="WOJ93938.1"/>
    <property type="molecule type" value="Genomic_DNA"/>
</dbReference>
<dbReference type="NCBIfam" id="TIGR01244">
    <property type="entry name" value="TIGR01244 family sulfur transferase"/>
    <property type="match status" value="1"/>
</dbReference>
<dbReference type="GO" id="GO:0016740">
    <property type="term" value="F:transferase activity"/>
    <property type="evidence" value="ECO:0007669"/>
    <property type="project" value="UniProtKB-KW"/>
</dbReference>
<name>A0ABZ0I5A5_9GAMM</name>
<dbReference type="Proteomes" id="UP001626537">
    <property type="component" value="Chromosome"/>
</dbReference>
<dbReference type="InterPro" id="IPR005939">
    <property type="entry name" value="BLH_phosphatase-like"/>
</dbReference>
<dbReference type="InterPro" id="IPR036873">
    <property type="entry name" value="Rhodanese-like_dom_sf"/>
</dbReference>